<dbReference type="OrthoDB" id="79871at2759"/>
<protein>
    <recommendedName>
        <fullName evidence="6">FYVE-type domain-containing protein</fullName>
    </recommendedName>
</protein>
<dbReference type="EMBL" id="JAGDFL010000140">
    <property type="protein sequence ID" value="KAG7396766.1"/>
    <property type="molecule type" value="Genomic_DNA"/>
</dbReference>
<dbReference type="GO" id="GO:0008270">
    <property type="term" value="F:zinc ion binding"/>
    <property type="evidence" value="ECO:0007669"/>
    <property type="project" value="UniProtKB-KW"/>
</dbReference>
<dbReference type="PROSITE" id="PS50178">
    <property type="entry name" value="ZF_FYVE"/>
    <property type="match status" value="1"/>
</dbReference>
<keyword evidence="1" id="KW-0479">Metal-binding</keyword>
<reference evidence="7" key="1">
    <citation type="submission" date="2021-02" db="EMBL/GenBank/DDBJ databases">
        <authorList>
            <person name="Palmer J.M."/>
        </authorList>
    </citation>
    <scope>NUCLEOTIDE SEQUENCE</scope>
    <source>
        <strain evidence="7">SCRP23</strain>
    </source>
</reference>
<dbReference type="InterPro" id="IPR000306">
    <property type="entry name" value="Znf_FYVE"/>
</dbReference>
<organism evidence="7 8">
    <name type="scientific">Phytophthora boehmeriae</name>
    <dbReference type="NCBI Taxonomy" id="109152"/>
    <lineage>
        <taxon>Eukaryota</taxon>
        <taxon>Sar</taxon>
        <taxon>Stramenopiles</taxon>
        <taxon>Oomycota</taxon>
        <taxon>Peronosporomycetes</taxon>
        <taxon>Peronosporales</taxon>
        <taxon>Peronosporaceae</taxon>
        <taxon>Phytophthora</taxon>
    </lineage>
</organism>
<evidence type="ECO:0000256" key="1">
    <source>
        <dbReference type="ARBA" id="ARBA00022723"/>
    </source>
</evidence>
<dbReference type="InterPro" id="IPR017455">
    <property type="entry name" value="Znf_FYVE-rel"/>
</dbReference>
<evidence type="ECO:0000313" key="7">
    <source>
        <dbReference type="EMBL" id="KAG7396766.1"/>
    </source>
</evidence>
<evidence type="ECO:0000256" key="5">
    <source>
        <dbReference type="SAM" id="MobiDB-lite"/>
    </source>
</evidence>
<proteinExistence type="predicted"/>
<evidence type="ECO:0000313" key="8">
    <source>
        <dbReference type="Proteomes" id="UP000693981"/>
    </source>
</evidence>
<gene>
    <name evidence="7" type="ORF">PHYBOEH_001794</name>
</gene>
<evidence type="ECO:0000256" key="3">
    <source>
        <dbReference type="ARBA" id="ARBA00022833"/>
    </source>
</evidence>
<dbReference type="Proteomes" id="UP000693981">
    <property type="component" value="Unassembled WGS sequence"/>
</dbReference>
<feature type="domain" description="FYVE-type" evidence="6">
    <location>
        <begin position="134"/>
        <end position="192"/>
    </location>
</feature>
<evidence type="ECO:0000256" key="2">
    <source>
        <dbReference type="ARBA" id="ARBA00022771"/>
    </source>
</evidence>
<evidence type="ECO:0000259" key="6">
    <source>
        <dbReference type="PROSITE" id="PS50178"/>
    </source>
</evidence>
<sequence length="307" mass="35260">MPFFARKTEAEKAQAQRLKELDRAAKAQRKQAAKAQKVREQQQKRLERNVKRQEKQFEAQRRAELKRLNQAAKKEVKEQRAAQKQAEKAHKKTVKLALKATKARKKAVRKTEKERKRRLKRRARLQPDGPVPPFKNNSSCYVCGKHFQKQLHRRRHHCRQCRESCCLQCVSRTRHAVPVYGLHKPQKICVVCDCLVFNNETTADAQVRDPAEAIAGLVAARPTASRRPSSAPLPPTTVNLLTSRGRARSAKASLWTLPIRPLLKRKRSAEQLRNRKMDLDLQLEKEAMRCGRAIELQPQQSLAAMAS</sequence>
<dbReference type="AlphaFoldDB" id="A0A8T1WTH4"/>
<keyword evidence="2 4" id="KW-0863">Zinc-finger</keyword>
<name>A0A8T1WTH4_9STRA</name>
<keyword evidence="8" id="KW-1185">Reference proteome</keyword>
<feature type="region of interest" description="Disordered" evidence="5">
    <location>
        <begin position="1"/>
        <end position="120"/>
    </location>
</feature>
<accession>A0A8T1WTH4</accession>
<feature type="compositionally biased region" description="Basic and acidic residues" evidence="5">
    <location>
        <begin position="1"/>
        <end position="25"/>
    </location>
</feature>
<feature type="compositionally biased region" description="Basic and acidic residues" evidence="5">
    <location>
        <begin position="37"/>
        <end position="88"/>
    </location>
</feature>
<dbReference type="Pfam" id="PF01363">
    <property type="entry name" value="FYVE"/>
    <property type="match status" value="1"/>
</dbReference>
<keyword evidence="3" id="KW-0862">Zinc</keyword>
<comment type="caution">
    <text evidence="7">The sequence shown here is derived from an EMBL/GenBank/DDBJ whole genome shotgun (WGS) entry which is preliminary data.</text>
</comment>
<evidence type="ECO:0000256" key="4">
    <source>
        <dbReference type="PROSITE-ProRule" id="PRU00091"/>
    </source>
</evidence>